<keyword evidence="1" id="KW-0489">Methyltransferase</keyword>
<dbReference type="Proteomes" id="UP000290567">
    <property type="component" value="Unassembled WGS sequence"/>
</dbReference>
<dbReference type="GO" id="GO:0008168">
    <property type="term" value="F:methyltransferase activity"/>
    <property type="evidence" value="ECO:0007669"/>
    <property type="project" value="UniProtKB-KW"/>
</dbReference>
<accession>A0A4P5PGC9</accession>
<dbReference type="OrthoDB" id="9787807at2"/>
<evidence type="ECO:0000313" key="1">
    <source>
        <dbReference type="EMBL" id="GCF95834.1"/>
    </source>
</evidence>
<sequence>MFNLTTADLNKKIVSFADGPASFNAEAKTAGYDVTSLDIVYQFSTAEIKGRINETKEIVLEQTRRNAENYNWHEIKDITELESIRMGAMETFLQDYDQGKREKRYLIHEFPYQTPFAENHFDLGLCSHFLFLYPGLGCSFHLETLEEMIRICQEVRVSPLVDLDGTRPEFFQRLMEELGERYTVAVCQTDYAFLKSENSYLSIMKAE</sequence>
<name>A0A4P5PGC9_9ENTE</name>
<dbReference type="AlphaFoldDB" id="A0A4P5PGC9"/>
<gene>
    <name evidence="1" type="ORF">NRIC_37250</name>
</gene>
<organism evidence="1 2">
    <name type="scientific">Enterococcus florum</name>
    <dbReference type="NCBI Taxonomy" id="2480627"/>
    <lineage>
        <taxon>Bacteria</taxon>
        <taxon>Bacillati</taxon>
        <taxon>Bacillota</taxon>
        <taxon>Bacilli</taxon>
        <taxon>Lactobacillales</taxon>
        <taxon>Enterococcaceae</taxon>
        <taxon>Enterococcus</taxon>
    </lineage>
</organism>
<dbReference type="EMBL" id="BJCC01000042">
    <property type="protein sequence ID" value="GCF95834.1"/>
    <property type="molecule type" value="Genomic_DNA"/>
</dbReference>
<evidence type="ECO:0000313" key="2">
    <source>
        <dbReference type="Proteomes" id="UP000290567"/>
    </source>
</evidence>
<dbReference type="RefSeq" id="WP_146624207.1">
    <property type="nucleotide sequence ID" value="NZ_BJCC01000042.1"/>
</dbReference>
<keyword evidence="1" id="KW-0808">Transferase</keyword>
<dbReference type="GO" id="GO:0032259">
    <property type="term" value="P:methylation"/>
    <property type="evidence" value="ECO:0007669"/>
    <property type="project" value="UniProtKB-KW"/>
</dbReference>
<comment type="caution">
    <text evidence="1">The sequence shown here is derived from an EMBL/GenBank/DDBJ whole genome shotgun (WGS) entry which is preliminary data.</text>
</comment>
<reference evidence="2" key="1">
    <citation type="submission" date="2019-02" db="EMBL/GenBank/DDBJ databases">
        <title>Draft genome sequence of Enterococcus sp. Gos25-1.</title>
        <authorList>
            <person name="Tanaka N."/>
            <person name="Shiwa Y."/>
            <person name="Fujita N."/>
        </authorList>
    </citation>
    <scope>NUCLEOTIDE SEQUENCE [LARGE SCALE GENOMIC DNA]</scope>
    <source>
        <strain evidence="2">Gos25-1</strain>
    </source>
</reference>
<keyword evidence="2" id="KW-1185">Reference proteome</keyword>
<proteinExistence type="predicted"/>
<protein>
    <submittedName>
        <fullName evidence="1">SAM-dependent methyltransferase</fullName>
    </submittedName>
</protein>